<evidence type="ECO:0000256" key="12">
    <source>
        <dbReference type="SAM" id="Coils"/>
    </source>
</evidence>
<dbReference type="GO" id="GO:0005524">
    <property type="term" value="F:ATP binding"/>
    <property type="evidence" value="ECO:0007669"/>
    <property type="project" value="UniProtKB-UniRule"/>
</dbReference>
<dbReference type="InterPro" id="IPR018162">
    <property type="entry name" value="Ala-tRNA-ligase_IIc_anticod-bd"/>
</dbReference>
<dbReference type="FunFam" id="3.30.930.10:FF:000011">
    <property type="entry name" value="Alanine--tRNA ligase, cytoplasmic"/>
    <property type="match status" value="1"/>
</dbReference>
<dbReference type="GO" id="GO:0004813">
    <property type="term" value="F:alanine-tRNA ligase activity"/>
    <property type="evidence" value="ECO:0007669"/>
    <property type="project" value="UniProtKB-UniRule"/>
</dbReference>
<dbReference type="CDD" id="cd00673">
    <property type="entry name" value="AlaRS_core"/>
    <property type="match status" value="1"/>
</dbReference>
<dbReference type="HAMAP" id="MF_00036_B">
    <property type="entry name" value="Ala_tRNA_synth_B"/>
    <property type="match status" value="1"/>
</dbReference>
<name>A0A9D7XPB0_9BACT</name>
<evidence type="ECO:0000259" key="13">
    <source>
        <dbReference type="PROSITE" id="PS50860"/>
    </source>
</evidence>
<comment type="function">
    <text evidence="11">Catalyzes the attachment of alanine to tRNA(Ala) in a two-step reaction: alanine is first activated by ATP to form Ala-AMP and then transferred to the acceptor end of tRNA(Ala). Also edits incorrectly charged Ser-tRNA(Ala) and Gly-tRNA(Ala) via its editing domain.</text>
</comment>
<evidence type="ECO:0000256" key="3">
    <source>
        <dbReference type="ARBA" id="ARBA00022598"/>
    </source>
</evidence>
<comment type="caution">
    <text evidence="14">The sequence shown here is derived from an EMBL/GenBank/DDBJ whole genome shotgun (WGS) entry which is preliminary data.</text>
</comment>
<comment type="cofactor">
    <cofactor evidence="11">
        <name>Zn(2+)</name>
        <dbReference type="ChEBI" id="CHEBI:29105"/>
    </cofactor>
    <text evidence="11">Binds 1 zinc ion per subunit.</text>
</comment>
<dbReference type="Pfam" id="PF02272">
    <property type="entry name" value="DHHA1"/>
    <property type="match status" value="1"/>
</dbReference>
<feature type="domain" description="Alanyl-transfer RNA synthetases family profile" evidence="13">
    <location>
        <begin position="3"/>
        <end position="713"/>
    </location>
</feature>
<evidence type="ECO:0000256" key="11">
    <source>
        <dbReference type="HAMAP-Rule" id="MF_00036"/>
    </source>
</evidence>
<comment type="catalytic activity">
    <reaction evidence="11">
        <text>tRNA(Ala) + L-alanine + ATP = L-alanyl-tRNA(Ala) + AMP + diphosphate</text>
        <dbReference type="Rhea" id="RHEA:12540"/>
        <dbReference type="Rhea" id="RHEA-COMP:9657"/>
        <dbReference type="Rhea" id="RHEA-COMP:9923"/>
        <dbReference type="ChEBI" id="CHEBI:30616"/>
        <dbReference type="ChEBI" id="CHEBI:33019"/>
        <dbReference type="ChEBI" id="CHEBI:57972"/>
        <dbReference type="ChEBI" id="CHEBI:78442"/>
        <dbReference type="ChEBI" id="CHEBI:78497"/>
        <dbReference type="ChEBI" id="CHEBI:456215"/>
        <dbReference type="EC" id="6.1.1.7"/>
    </reaction>
</comment>
<keyword evidence="3 11" id="KW-0436">Ligase</keyword>
<dbReference type="SUPFAM" id="SSF55681">
    <property type="entry name" value="Class II aaRS and biotin synthetases"/>
    <property type="match status" value="1"/>
</dbReference>
<dbReference type="Pfam" id="PF01411">
    <property type="entry name" value="tRNA-synt_2c"/>
    <property type="match status" value="1"/>
</dbReference>
<dbReference type="InterPro" id="IPR009000">
    <property type="entry name" value="Transl_B-barrel_sf"/>
</dbReference>
<dbReference type="Gene3D" id="3.30.980.10">
    <property type="entry name" value="Threonyl-trna Synthetase, Chain A, domain 2"/>
    <property type="match status" value="1"/>
</dbReference>
<dbReference type="SUPFAM" id="SSF101353">
    <property type="entry name" value="Putative anticodon-binding domain of alanyl-tRNA synthetase (AlaRS)"/>
    <property type="match status" value="1"/>
</dbReference>
<dbReference type="Gene3D" id="3.30.54.20">
    <property type="match status" value="1"/>
</dbReference>
<gene>
    <name evidence="11 14" type="primary">alaS</name>
    <name evidence="14" type="ORF">IPP15_18410</name>
</gene>
<dbReference type="InterPro" id="IPR023033">
    <property type="entry name" value="Ala_tRNA_ligase_euk/bac"/>
</dbReference>
<dbReference type="AlphaFoldDB" id="A0A9D7XPB0"/>
<keyword evidence="5 11" id="KW-0547">Nucleotide-binding</keyword>
<dbReference type="EMBL" id="JADKGY010000029">
    <property type="protein sequence ID" value="MBK9984309.1"/>
    <property type="molecule type" value="Genomic_DNA"/>
</dbReference>
<dbReference type="PRINTS" id="PR00980">
    <property type="entry name" value="TRNASYNTHALA"/>
</dbReference>
<dbReference type="GO" id="GO:0006419">
    <property type="term" value="P:alanyl-tRNA aminoacylation"/>
    <property type="evidence" value="ECO:0007669"/>
    <property type="project" value="UniProtKB-UniRule"/>
</dbReference>
<dbReference type="InterPro" id="IPR018165">
    <property type="entry name" value="Ala-tRNA-synth_IIc_core"/>
</dbReference>
<dbReference type="PANTHER" id="PTHR11777:SF9">
    <property type="entry name" value="ALANINE--TRNA LIGASE, CYTOPLASMIC"/>
    <property type="match status" value="1"/>
</dbReference>
<dbReference type="InterPro" id="IPR003156">
    <property type="entry name" value="DHHA1_dom"/>
</dbReference>
<evidence type="ECO:0000256" key="7">
    <source>
        <dbReference type="ARBA" id="ARBA00022840"/>
    </source>
</evidence>
<feature type="binding site" evidence="11">
    <location>
        <position position="570"/>
    </location>
    <ligand>
        <name>Zn(2+)</name>
        <dbReference type="ChEBI" id="CHEBI:29105"/>
    </ligand>
</feature>
<comment type="similarity">
    <text evidence="1 11">Belongs to the class-II aminoacyl-tRNA synthetase family.</text>
</comment>
<dbReference type="SUPFAM" id="SSF55186">
    <property type="entry name" value="ThrRS/AlaRS common domain"/>
    <property type="match status" value="1"/>
</dbReference>
<keyword evidence="4 11" id="KW-0479">Metal-binding</keyword>
<dbReference type="EC" id="6.1.1.7" evidence="11"/>
<organism evidence="14 15">
    <name type="scientific">Candidatus Opimibacter skivensis</name>
    <dbReference type="NCBI Taxonomy" id="2982028"/>
    <lineage>
        <taxon>Bacteria</taxon>
        <taxon>Pseudomonadati</taxon>
        <taxon>Bacteroidota</taxon>
        <taxon>Saprospiria</taxon>
        <taxon>Saprospirales</taxon>
        <taxon>Saprospiraceae</taxon>
        <taxon>Candidatus Opimibacter</taxon>
    </lineage>
</organism>
<dbReference type="InterPro" id="IPR012947">
    <property type="entry name" value="tRNA_SAD"/>
</dbReference>
<accession>A0A9D7XPB0</accession>
<feature type="binding site" evidence="11">
    <location>
        <position position="566"/>
    </location>
    <ligand>
        <name>Zn(2+)</name>
        <dbReference type="ChEBI" id="CHEBI:29105"/>
    </ligand>
</feature>
<dbReference type="GO" id="GO:0005737">
    <property type="term" value="C:cytoplasm"/>
    <property type="evidence" value="ECO:0007669"/>
    <property type="project" value="UniProtKB-SubCell"/>
</dbReference>
<dbReference type="GO" id="GO:0000049">
    <property type="term" value="F:tRNA binding"/>
    <property type="evidence" value="ECO:0007669"/>
    <property type="project" value="UniProtKB-KW"/>
</dbReference>
<sequence>MAKSAKEIRDIFLRFFEEKGHTIVMSAPMVNKDDPTLMFTNAGMNPFKDYFLGNKPIAHKRIADTQKCLRVSGKHNDLEEVGRDGYHHTMFEMLGNWSFGDYFKKEAIAWAWELLSNRLQLPMDRIYVSVFGGDATDNLPEDDEARQLWQEWLPNDRILSFGKKDNFWEMGDTGPCGPCSEIHVDLRSDEERRLIPGKELVNAGHPSVIEIWNLVFIQYNRKADSSLESLPSKHIDTGMGFERLVRVIQNKTSNYDTDIFSPLIHFIEQATGIPYKNDYTGAVMSDIAMRVLADHARAVSFGISDGQIPSNTGAGYVLRRILRRAVRYYYTFLNVKEPLIHRLIPLLVDFFKDIFPGYAEQKDFIKRVIEQEEISFLRTLEGGLKRFETLQVKGKVIAGKDAFELFDTYGFPIDLTRLMAEEKGWTIDEKEFNKALTEQKNRSRSDAVKVVGDWVELKSIKESPVFAGYDHDIVMGSHLIKYRTIEDKDGQQYQLVLDKTSFYPEGGGQVGDIGELWFGEEVIEVKNVVKENDLAIHITDRLPQSVTSEVETKIDTARRRLIENNHSATHLLHAALREVLGDHVQQKGSLVNHEYLRFDFSHFAKVTPEELSRVEARVNQKIRENIRLHEDRNIPIAQAEKSGARMLFGEKYGEKVRMITFDPDFSIELCGGCHVSSTGVIGLFKIISESAIAAGVRRIEAITSETAEIFINEQLNQFSLLKQELKNPSDPVRAIKELQTEIRDLRQQLEEIELAKAAELKSRLLKEVENVNGIKMISAEVNISDAKLLKSLIFQIGNELGENSFLLIGSKGEGKPQLMLYISEDLVKNKKLHAGNIIKELARSINGGGGGQPFFASAGGTEPAGLNEALLKAKGFIEN</sequence>
<keyword evidence="10 11" id="KW-0030">Aminoacyl-tRNA synthetase</keyword>
<dbReference type="InterPro" id="IPR002318">
    <property type="entry name" value="Ala-tRNA-lgiase_IIc"/>
</dbReference>
<dbReference type="SMART" id="SM00863">
    <property type="entry name" value="tRNA_SAD"/>
    <property type="match status" value="1"/>
</dbReference>
<dbReference type="InterPro" id="IPR050058">
    <property type="entry name" value="Ala-tRNA_ligase"/>
</dbReference>
<keyword evidence="9 11" id="KW-0648">Protein biosynthesis</keyword>
<dbReference type="FunFam" id="3.30.980.10:FF:000004">
    <property type="entry name" value="Alanine--tRNA ligase, cytoplasmic"/>
    <property type="match status" value="1"/>
</dbReference>
<comment type="domain">
    <text evidence="11">Consists of three domains; the N-terminal catalytic domain, the editing domain and the C-terminal C-Ala domain. The editing domain removes incorrectly charged amino acids, while the C-Ala domain, along with tRNA(Ala), serves as a bridge to cooperatively bring together the editing and aminoacylation centers thus stimulating deacylation of misacylated tRNAs.</text>
</comment>
<feature type="coiled-coil region" evidence="12">
    <location>
        <begin position="735"/>
        <end position="762"/>
    </location>
</feature>
<dbReference type="SUPFAM" id="SSF50447">
    <property type="entry name" value="Translation proteins"/>
    <property type="match status" value="1"/>
</dbReference>
<dbReference type="Proteomes" id="UP000808337">
    <property type="component" value="Unassembled WGS sequence"/>
</dbReference>
<dbReference type="Pfam" id="PF07973">
    <property type="entry name" value="tRNA_SAD"/>
    <property type="match status" value="1"/>
</dbReference>
<evidence type="ECO:0000256" key="4">
    <source>
        <dbReference type="ARBA" id="ARBA00022723"/>
    </source>
</evidence>
<keyword evidence="12" id="KW-0175">Coiled coil</keyword>
<evidence type="ECO:0000256" key="9">
    <source>
        <dbReference type="ARBA" id="ARBA00022917"/>
    </source>
</evidence>
<evidence type="ECO:0000256" key="1">
    <source>
        <dbReference type="ARBA" id="ARBA00008226"/>
    </source>
</evidence>
<keyword evidence="11" id="KW-0963">Cytoplasm</keyword>
<dbReference type="Gene3D" id="3.10.310.40">
    <property type="match status" value="1"/>
</dbReference>
<keyword evidence="8 11" id="KW-0694">RNA-binding</keyword>
<keyword evidence="7 11" id="KW-0067">ATP-binding</keyword>
<dbReference type="InterPro" id="IPR018164">
    <property type="entry name" value="Ala-tRNA-synth_IIc_N"/>
</dbReference>
<evidence type="ECO:0000256" key="6">
    <source>
        <dbReference type="ARBA" id="ARBA00022833"/>
    </source>
</evidence>
<evidence type="ECO:0000256" key="8">
    <source>
        <dbReference type="ARBA" id="ARBA00022884"/>
    </source>
</evidence>
<dbReference type="Gene3D" id="3.30.930.10">
    <property type="entry name" value="Bira Bifunctional Protein, Domain 2"/>
    <property type="match status" value="1"/>
</dbReference>
<dbReference type="Gene3D" id="2.40.30.130">
    <property type="match status" value="1"/>
</dbReference>
<dbReference type="GO" id="GO:0002161">
    <property type="term" value="F:aminoacyl-tRNA deacylase activity"/>
    <property type="evidence" value="ECO:0007669"/>
    <property type="project" value="TreeGrafter"/>
</dbReference>
<dbReference type="PROSITE" id="PS50860">
    <property type="entry name" value="AA_TRNA_LIGASE_II_ALA"/>
    <property type="match status" value="1"/>
</dbReference>
<evidence type="ECO:0000313" key="14">
    <source>
        <dbReference type="EMBL" id="MBK9984309.1"/>
    </source>
</evidence>
<proteinExistence type="inferred from homology"/>
<keyword evidence="2 11" id="KW-0820">tRNA-binding</keyword>
<protein>
    <recommendedName>
        <fullName evidence="11">Alanine--tRNA ligase</fullName>
        <ecNumber evidence="11">6.1.1.7</ecNumber>
    </recommendedName>
    <alternativeName>
        <fullName evidence="11">Alanyl-tRNA synthetase</fullName>
        <shortName evidence="11">AlaRS</shortName>
    </alternativeName>
</protein>
<evidence type="ECO:0000256" key="2">
    <source>
        <dbReference type="ARBA" id="ARBA00022555"/>
    </source>
</evidence>
<dbReference type="InterPro" id="IPR045864">
    <property type="entry name" value="aa-tRNA-synth_II/BPL/LPL"/>
</dbReference>
<dbReference type="InterPro" id="IPR018163">
    <property type="entry name" value="Thr/Ala-tRNA-synth_IIc_edit"/>
</dbReference>
<feature type="binding site" evidence="11">
    <location>
        <position position="670"/>
    </location>
    <ligand>
        <name>Zn(2+)</name>
        <dbReference type="ChEBI" id="CHEBI:29105"/>
    </ligand>
</feature>
<dbReference type="PANTHER" id="PTHR11777">
    <property type="entry name" value="ALANYL-TRNA SYNTHETASE"/>
    <property type="match status" value="1"/>
</dbReference>
<dbReference type="NCBIfam" id="TIGR00344">
    <property type="entry name" value="alaS"/>
    <property type="match status" value="1"/>
</dbReference>
<evidence type="ECO:0000256" key="5">
    <source>
        <dbReference type="ARBA" id="ARBA00022741"/>
    </source>
</evidence>
<evidence type="ECO:0000256" key="10">
    <source>
        <dbReference type="ARBA" id="ARBA00023146"/>
    </source>
</evidence>
<reference evidence="14 15" key="1">
    <citation type="submission" date="2020-10" db="EMBL/GenBank/DDBJ databases">
        <title>Connecting structure to function with the recovery of over 1000 high-quality activated sludge metagenome-assembled genomes encoding full-length rRNA genes using long-read sequencing.</title>
        <authorList>
            <person name="Singleton C.M."/>
            <person name="Petriglieri F."/>
            <person name="Kristensen J.M."/>
            <person name="Kirkegaard R.H."/>
            <person name="Michaelsen T.Y."/>
            <person name="Andersen M.H."/>
            <person name="Karst S.M."/>
            <person name="Dueholm M.S."/>
            <person name="Nielsen P.H."/>
            <person name="Albertsen M."/>
        </authorList>
    </citation>
    <scope>NUCLEOTIDE SEQUENCE [LARGE SCALE GENOMIC DNA]</scope>
    <source>
        <strain evidence="14">Ribe_18-Q3-R11-54_MAXAC.273</strain>
    </source>
</reference>
<keyword evidence="6 11" id="KW-0862">Zinc</keyword>
<comment type="subcellular location">
    <subcellularLocation>
        <location evidence="11">Cytoplasm</location>
    </subcellularLocation>
</comment>
<dbReference type="GO" id="GO:0008270">
    <property type="term" value="F:zinc ion binding"/>
    <property type="evidence" value="ECO:0007669"/>
    <property type="project" value="UniProtKB-UniRule"/>
</dbReference>
<evidence type="ECO:0000313" key="15">
    <source>
        <dbReference type="Proteomes" id="UP000808337"/>
    </source>
</evidence>
<feature type="binding site" evidence="11">
    <location>
        <position position="674"/>
    </location>
    <ligand>
        <name>Zn(2+)</name>
        <dbReference type="ChEBI" id="CHEBI:29105"/>
    </ligand>
</feature>
<dbReference type="FunFam" id="3.10.310.40:FF:000001">
    <property type="entry name" value="Alanine--tRNA ligase"/>
    <property type="match status" value="1"/>
</dbReference>